<name>A0A166FGU7_9EURY</name>
<comment type="caution">
    <text evidence="1">The sequence shown here is derived from an EMBL/GenBank/DDBJ whole genome shotgun (WGS) entry which is preliminary data.</text>
</comment>
<dbReference type="RefSeq" id="WP_067257460.1">
    <property type="nucleotide sequence ID" value="NZ_LWMW01000022.1"/>
</dbReference>
<dbReference type="Proteomes" id="UP000077275">
    <property type="component" value="Unassembled WGS sequence"/>
</dbReference>
<sequence length="121" mass="14293">MLKNKENIQTIYAETVETLDKIQKNYSTNSNKDEIYEFINKIEKNKQYLGLEELNLYIMLEAPILKNKPKEIIKDNVKIIKNSINTNLNLVNMYNENLTSTLPSHLIKLYELLEEDPKFIK</sequence>
<organism evidence="1 2">
    <name type="scientific">Methanobrevibacter cuticularis</name>
    <dbReference type="NCBI Taxonomy" id="47311"/>
    <lineage>
        <taxon>Archaea</taxon>
        <taxon>Methanobacteriati</taxon>
        <taxon>Methanobacteriota</taxon>
        <taxon>Methanomada group</taxon>
        <taxon>Methanobacteria</taxon>
        <taxon>Methanobacteriales</taxon>
        <taxon>Methanobacteriaceae</taxon>
        <taxon>Methanobrevibacter</taxon>
    </lineage>
</organism>
<dbReference type="PATRIC" id="fig|47311.3.peg.141"/>
<proteinExistence type="predicted"/>
<reference evidence="1 2" key="1">
    <citation type="submission" date="2016-04" db="EMBL/GenBank/DDBJ databases">
        <title>Genome sequence of Methanobrevibacter cuticularis DSM 11139.</title>
        <authorList>
            <person name="Poehlein A."/>
            <person name="Seedorf H."/>
            <person name="Daniel R."/>
        </authorList>
    </citation>
    <scope>NUCLEOTIDE SEQUENCE [LARGE SCALE GENOMIC DNA]</scope>
    <source>
        <strain evidence="1 2">DSM 11139</strain>
    </source>
</reference>
<dbReference type="AlphaFoldDB" id="A0A166FGU7"/>
<accession>A0A166FGU7</accession>
<protein>
    <submittedName>
        <fullName evidence="1">Uncharacterized protein</fullName>
    </submittedName>
</protein>
<evidence type="ECO:0000313" key="1">
    <source>
        <dbReference type="EMBL" id="KZX17659.1"/>
    </source>
</evidence>
<dbReference type="EMBL" id="LWMW01000022">
    <property type="protein sequence ID" value="KZX17659.1"/>
    <property type="molecule type" value="Genomic_DNA"/>
</dbReference>
<gene>
    <name evidence="1" type="ORF">MBCUT_01370</name>
</gene>
<keyword evidence="2" id="KW-1185">Reference proteome</keyword>
<evidence type="ECO:0000313" key="2">
    <source>
        <dbReference type="Proteomes" id="UP000077275"/>
    </source>
</evidence>